<dbReference type="InterPro" id="IPR050902">
    <property type="entry name" value="ABC_Transporter_SBP"/>
</dbReference>
<dbReference type="Pfam" id="PF01497">
    <property type="entry name" value="Peripla_BP_2"/>
    <property type="match status" value="1"/>
</dbReference>
<evidence type="ECO:0000313" key="3">
    <source>
        <dbReference type="Proteomes" id="UP000219271"/>
    </source>
</evidence>
<accession>A0A286DS11</accession>
<sequence length="364" mass="41103">MMFTLLSLLLTVTKVQAREITDIYGRQVEVPDNPQRVFFGESRLLFSLALVYQGDPSARIAGWPTDMKFYDLQSWQAFTAKYPALTRVPTTGTISFAQSNVEKIIALKPDLAILPHYARQQPGRSELERQLEMAKIPYIYVDFRVDQLKNSVPSLKILGTVFNSPQKTARFIAFYQRHLQAVADRVMQLQSAKPKVMIQLHLGKKEVCCITVAHGSLADLLAFSGGDNIATPYIKQVYGQMNPEAVISADPDIYITTGTSSAEDSPGIQLGPQVNTQQAEASLRKLLSEEPFLSQMRAIKQGNAWSLWHNFYISPLHVVAVEVFAKIFYPQAFRDVDPESTLQQIFEEFLDMPYQGVYWAQLEK</sequence>
<organism evidence="2 3">
    <name type="scientific">Candidatus Pantoea floridensis</name>
    <dbReference type="NCBI Taxonomy" id="1938870"/>
    <lineage>
        <taxon>Bacteria</taxon>
        <taxon>Pseudomonadati</taxon>
        <taxon>Pseudomonadota</taxon>
        <taxon>Gammaproteobacteria</taxon>
        <taxon>Enterobacterales</taxon>
        <taxon>Erwiniaceae</taxon>
        <taxon>Pantoea</taxon>
    </lineage>
</organism>
<protein>
    <submittedName>
        <fullName evidence="2">Iron complex transport system substrate-binding protein</fullName>
    </submittedName>
</protein>
<gene>
    <name evidence="2" type="ORF">SAMN06273570_5102</name>
</gene>
<dbReference type="Proteomes" id="UP000219271">
    <property type="component" value="Unassembled WGS sequence"/>
</dbReference>
<dbReference type="PANTHER" id="PTHR30535:SF34">
    <property type="entry name" value="MOLYBDATE-BINDING PROTEIN MOLA"/>
    <property type="match status" value="1"/>
</dbReference>
<dbReference type="Gene3D" id="3.40.50.1980">
    <property type="entry name" value="Nitrogenase molybdenum iron protein domain"/>
    <property type="match status" value="2"/>
</dbReference>
<feature type="domain" description="Fe/B12 periplasmic-binding" evidence="1">
    <location>
        <begin position="36"/>
        <end position="336"/>
    </location>
</feature>
<dbReference type="InterPro" id="IPR002491">
    <property type="entry name" value="ABC_transptr_periplasmic_BD"/>
</dbReference>
<proteinExistence type="predicted"/>
<evidence type="ECO:0000313" key="2">
    <source>
        <dbReference type="EMBL" id="SOD61344.1"/>
    </source>
</evidence>
<dbReference type="AlphaFoldDB" id="A0A286DS11"/>
<dbReference type="EMBL" id="OCMY01000003">
    <property type="protein sequence ID" value="SOD61344.1"/>
    <property type="molecule type" value="Genomic_DNA"/>
</dbReference>
<name>A0A286DS11_9GAMM</name>
<evidence type="ECO:0000259" key="1">
    <source>
        <dbReference type="PROSITE" id="PS50983"/>
    </source>
</evidence>
<keyword evidence="3" id="KW-1185">Reference proteome</keyword>
<reference evidence="3" key="1">
    <citation type="submission" date="2017-09" db="EMBL/GenBank/DDBJ databases">
        <authorList>
            <person name="Varghese N."/>
            <person name="Submissions S."/>
        </authorList>
    </citation>
    <scope>NUCLEOTIDE SEQUENCE [LARGE SCALE GENOMIC DNA]</scope>
    <source>
        <strain evidence="3">JKS000234</strain>
    </source>
</reference>
<dbReference type="SUPFAM" id="SSF53807">
    <property type="entry name" value="Helical backbone' metal receptor"/>
    <property type="match status" value="1"/>
</dbReference>
<dbReference type="PANTHER" id="PTHR30535">
    <property type="entry name" value="VITAMIN B12-BINDING PROTEIN"/>
    <property type="match status" value="1"/>
</dbReference>
<dbReference type="PROSITE" id="PS50983">
    <property type="entry name" value="FE_B12_PBP"/>
    <property type="match status" value="1"/>
</dbReference>